<sequence>MKVGTLESCWHMICKYTSIYHTHKERFPISKQACICSLEPMLRFSWGSSWGEKPRSQAYGNVEKMLSMFSQSVHASGAPPNSNCSNQYSTKGYTTFQITLDREQHYAQYCVPA</sequence>
<dbReference type="Proteomes" id="UP001060085">
    <property type="component" value="Linkage Group LG01"/>
</dbReference>
<gene>
    <name evidence="1" type="ORF">M9H77_05396</name>
</gene>
<evidence type="ECO:0000313" key="2">
    <source>
        <dbReference type="Proteomes" id="UP001060085"/>
    </source>
</evidence>
<proteinExistence type="predicted"/>
<name>A0ACC0CH84_CATRO</name>
<dbReference type="EMBL" id="CM044701">
    <property type="protein sequence ID" value="KAI5684168.1"/>
    <property type="molecule type" value="Genomic_DNA"/>
</dbReference>
<keyword evidence="2" id="KW-1185">Reference proteome</keyword>
<comment type="caution">
    <text evidence="1">The sequence shown here is derived from an EMBL/GenBank/DDBJ whole genome shotgun (WGS) entry which is preliminary data.</text>
</comment>
<reference evidence="2" key="1">
    <citation type="journal article" date="2023" name="Nat. Plants">
        <title>Single-cell RNA sequencing provides a high-resolution roadmap for understanding the multicellular compartmentation of specialized metabolism.</title>
        <authorList>
            <person name="Sun S."/>
            <person name="Shen X."/>
            <person name="Li Y."/>
            <person name="Li Y."/>
            <person name="Wang S."/>
            <person name="Li R."/>
            <person name="Zhang H."/>
            <person name="Shen G."/>
            <person name="Guo B."/>
            <person name="Wei J."/>
            <person name="Xu J."/>
            <person name="St-Pierre B."/>
            <person name="Chen S."/>
            <person name="Sun C."/>
        </authorList>
    </citation>
    <scope>NUCLEOTIDE SEQUENCE [LARGE SCALE GENOMIC DNA]</scope>
</reference>
<organism evidence="1 2">
    <name type="scientific">Catharanthus roseus</name>
    <name type="common">Madagascar periwinkle</name>
    <name type="synonym">Vinca rosea</name>
    <dbReference type="NCBI Taxonomy" id="4058"/>
    <lineage>
        <taxon>Eukaryota</taxon>
        <taxon>Viridiplantae</taxon>
        <taxon>Streptophyta</taxon>
        <taxon>Embryophyta</taxon>
        <taxon>Tracheophyta</taxon>
        <taxon>Spermatophyta</taxon>
        <taxon>Magnoliopsida</taxon>
        <taxon>eudicotyledons</taxon>
        <taxon>Gunneridae</taxon>
        <taxon>Pentapetalae</taxon>
        <taxon>asterids</taxon>
        <taxon>lamiids</taxon>
        <taxon>Gentianales</taxon>
        <taxon>Apocynaceae</taxon>
        <taxon>Rauvolfioideae</taxon>
        <taxon>Vinceae</taxon>
        <taxon>Catharanthinae</taxon>
        <taxon>Catharanthus</taxon>
    </lineage>
</organism>
<protein>
    <submittedName>
        <fullName evidence="1">Uncharacterized protein</fullName>
    </submittedName>
</protein>
<accession>A0ACC0CH84</accession>
<evidence type="ECO:0000313" key="1">
    <source>
        <dbReference type="EMBL" id="KAI5684168.1"/>
    </source>
</evidence>